<reference evidence="1 2" key="1">
    <citation type="submission" date="2017-03" db="EMBL/GenBank/DDBJ databases">
        <title>An alternative strategy for trypanosome survival in the mammalian bloodstream revealed through genome and transcriptome analysis of the ubiquitous bovine parasite Trypanosoma (Megatrypanum) theileri.</title>
        <authorList>
            <person name="Kelly S."/>
            <person name="Ivens A."/>
            <person name="Mott A."/>
            <person name="O'Neill E."/>
            <person name="Emms D."/>
            <person name="Macleod O."/>
            <person name="Voorheis P."/>
            <person name="Matthews J."/>
            <person name="Matthews K."/>
            <person name="Carrington M."/>
        </authorList>
    </citation>
    <scope>NUCLEOTIDE SEQUENCE [LARGE SCALE GENOMIC DNA]</scope>
    <source>
        <strain evidence="1">Edinburgh</strain>
    </source>
</reference>
<name>A0A1X0P1H6_9TRYP</name>
<dbReference type="Proteomes" id="UP000192257">
    <property type="component" value="Unassembled WGS sequence"/>
</dbReference>
<dbReference type="GeneID" id="39984329"/>
<gene>
    <name evidence="1" type="ORF">TM35_000093100</name>
</gene>
<dbReference type="EMBL" id="NBCO01000009">
    <property type="protein sequence ID" value="ORC90260.1"/>
    <property type="molecule type" value="Genomic_DNA"/>
</dbReference>
<keyword evidence="2" id="KW-1185">Reference proteome</keyword>
<comment type="caution">
    <text evidence="1">The sequence shown here is derived from an EMBL/GenBank/DDBJ whole genome shotgun (WGS) entry which is preliminary data.</text>
</comment>
<dbReference type="AlphaFoldDB" id="A0A1X0P1H6"/>
<dbReference type="OrthoDB" id="248210at2759"/>
<dbReference type="RefSeq" id="XP_028884326.1">
    <property type="nucleotide sequence ID" value="XM_029024549.1"/>
</dbReference>
<evidence type="ECO:0000313" key="1">
    <source>
        <dbReference type="EMBL" id="ORC90260.1"/>
    </source>
</evidence>
<dbReference type="VEuPathDB" id="TriTrypDB:TM35_000093100"/>
<protein>
    <submittedName>
        <fullName evidence="1">Uncharacterized protein</fullName>
    </submittedName>
</protein>
<organism evidence="1 2">
    <name type="scientific">Trypanosoma theileri</name>
    <dbReference type="NCBI Taxonomy" id="67003"/>
    <lineage>
        <taxon>Eukaryota</taxon>
        <taxon>Discoba</taxon>
        <taxon>Euglenozoa</taxon>
        <taxon>Kinetoplastea</taxon>
        <taxon>Metakinetoplastina</taxon>
        <taxon>Trypanosomatida</taxon>
        <taxon>Trypanosomatidae</taxon>
        <taxon>Trypanosoma</taxon>
    </lineage>
</organism>
<accession>A0A1X0P1H6</accession>
<evidence type="ECO:0000313" key="2">
    <source>
        <dbReference type="Proteomes" id="UP000192257"/>
    </source>
</evidence>
<proteinExistence type="predicted"/>
<sequence>MNNPYIDVSVLKVAPRVISQRVECQRKTHIVEKTFGLVAQTLPLLNTTMSCEVCAVSPHSLQTAEKEPMDLLTEDRRRISSITVETIAGSTVDVPVFSTTTSLLTTDNSGDKENGEKVFVDISSICSQDNALLRDVETGEVLVPQPQTFRYHVHGVHTDNSRRIARKRKRRIVVLHKLGGRYQVVAVVLKKATVKVSKPEE</sequence>